<protein>
    <submittedName>
        <fullName evidence="5">SDR family NAD(P)-dependent oxidoreductase</fullName>
    </submittedName>
</protein>
<keyword evidence="6" id="KW-1185">Reference proteome</keyword>
<proteinExistence type="inferred from homology"/>
<dbReference type="InterPro" id="IPR057326">
    <property type="entry name" value="KR_dom"/>
</dbReference>
<dbReference type="SUPFAM" id="SSF51735">
    <property type="entry name" value="NAD(P)-binding Rossmann-fold domains"/>
    <property type="match status" value="1"/>
</dbReference>
<dbReference type="PANTHER" id="PTHR24322:SF736">
    <property type="entry name" value="RETINOL DEHYDROGENASE 10"/>
    <property type="match status" value="1"/>
</dbReference>
<dbReference type="Proteomes" id="UP001059380">
    <property type="component" value="Chromosome"/>
</dbReference>
<dbReference type="NCBIfam" id="NF004843">
    <property type="entry name" value="PRK06194.1"/>
    <property type="match status" value="1"/>
</dbReference>
<dbReference type="SMART" id="SM00822">
    <property type="entry name" value="PKS_KR"/>
    <property type="match status" value="1"/>
</dbReference>
<name>A0A9J7BYM6_9BACT</name>
<sequence length="302" mass="32402">MKEFFGKVAVVTGGASGIGRAMAERCVSVGVKVVLADVEAEALGKAGEELKAMGGTVQCVKTDVSKREEVEALARRAFDEFGGVHLLFNNAGVAAGGSPWEATWKDWEWVLGVDLWGVIHGVKVFTPLMLAQNTECHIVNTASAAGLIAGGFSAPYSASKHAVVALSESLYLALEQRKAPVKVSVLCPGVVRTSIFNCERNRPEELKNDPVPLSPEMQAGRAAIQSVLANAIPAEKVAEQVFEAIRREQFYIVTDSRWLEMARLRMKNILALENPENPAAMVQQIVSQGASGNNVKAARESD</sequence>
<evidence type="ECO:0000256" key="1">
    <source>
        <dbReference type="ARBA" id="ARBA00006484"/>
    </source>
</evidence>
<gene>
    <name evidence="5" type="ORF">MOP44_10905</name>
</gene>
<dbReference type="PRINTS" id="PR00080">
    <property type="entry name" value="SDRFAMILY"/>
</dbReference>
<evidence type="ECO:0000313" key="6">
    <source>
        <dbReference type="Proteomes" id="UP001059380"/>
    </source>
</evidence>
<evidence type="ECO:0000313" key="5">
    <source>
        <dbReference type="EMBL" id="UWZ86430.1"/>
    </source>
</evidence>
<feature type="domain" description="Ketoreductase" evidence="4">
    <location>
        <begin position="7"/>
        <end position="194"/>
    </location>
</feature>
<keyword evidence="2" id="KW-0560">Oxidoreductase</keyword>
<dbReference type="EMBL" id="CP093313">
    <property type="protein sequence ID" value="UWZ86430.1"/>
    <property type="molecule type" value="Genomic_DNA"/>
</dbReference>
<dbReference type="GO" id="GO:0016616">
    <property type="term" value="F:oxidoreductase activity, acting on the CH-OH group of donors, NAD or NADP as acceptor"/>
    <property type="evidence" value="ECO:0007669"/>
    <property type="project" value="TreeGrafter"/>
</dbReference>
<dbReference type="FunFam" id="3.40.50.720:FF:000084">
    <property type="entry name" value="Short-chain dehydrogenase reductase"/>
    <property type="match status" value="1"/>
</dbReference>
<dbReference type="Pfam" id="PF00106">
    <property type="entry name" value="adh_short"/>
    <property type="match status" value="1"/>
</dbReference>
<dbReference type="Gene3D" id="3.40.50.720">
    <property type="entry name" value="NAD(P)-binding Rossmann-like Domain"/>
    <property type="match status" value="1"/>
</dbReference>
<accession>A0A9J7BYM6</accession>
<dbReference type="PANTHER" id="PTHR24322">
    <property type="entry name" value="PKSB"/>
    <property type="match status" value="1"/>
</dbReference>
<dbReference type="RefSeq" id="WP_260796070.1">
    <property type="nucleotide sequence ID" value="NZ_CP093313.1"/>
</dbReference>
<evidence type="ECO:0000259" key="4">
    <source>
        <dbReference type="SMART" id="SM00822"/>
    </source>
</evidence>
<evidence type="ECO:0000256" key="2">
    <source>
        <dbReference type="ARBA" id="ARBA00023002"/>
    </source>
</evidence>
<comment type="similarity">
    <text evidence="1 3">Belongs to the short-chain dehydrogenases/reductases (SDR) family.</text>
</comment>
<organism evidence="5 6">
    <name type="scientific">Occallatibacter riparius</name>
    <dbReference type="NCBI Taxonomy" id="1002689"/>
    <lineage>
        <taxon>Bacteria</taxon>
        <taxon>Pseudomonadati</taxon>
        <taxon>Acidobacteriota</taxon>
        <taxon>Terriglobia</taxon>
        <taxon>Terriglobales</taxon>
        <taxon>Acidobacteriaceae</taxon>
        <taxon>Occallatibacter</taxon>
    </lineage>
</organism>
<dbReference type="CDD" id="cd05233">
    <property type="entry name" value="SDR_c"/>
    <property type="match status" value="1"/>
</dbReference>
<dbReference type="InterPro" id="IPR036291">
    <property type="entry name" value="NAD(P)-bd_dom_sf"/>
</dbReference>
<reference evidence="5" key="1">
    <citation type="submission" date="2021-04" db="EMBL/GenBank/DDBJ databases">
        <title>Phylogenetic analysis of Acidobacteriaceae.</title>
        <authorList>
            <person name="Qiu L."/>
            <person name="Zhang Q."/>
        </authorList>
    </citation>
    <scope>NUCLEOTIDE SEQUENCE</scope>
    <source>
        <strain evidence="5">DSM 25168</strain>
    </source>
</reference>
<dbReference type="KEGG" id="orp:MOP44_10905"/>
<dbReference type="AlphaFoldDB" id="A0A9J7BYM6"/>
<dbReference type="InterPro" id="IPR002347">
    <property type="entry name" value="SDR_fam"/>
</dbReference>
<evidence type="ECO:0000256" key="3">
    <source>
        <dbReference type="RuleBase" id="RU000363"/>
    </source>
</evidence>
<dbReference type="PRINTS" id="PR00081">
    <property type="entry name" value="GDHRDH"/>
</dbReference>